<proteinExistence type="predicted"/>
<keyword evidence="1" id="KW-0732">Signal</keyword>
<name>A0A0E9X746_ANGAN</name>
<accession>A0A0E9X746</accession>
<sequence>MLFVFLILTCTFMFFCACRAIEHHRDADVCGCLPKNGAIVELNRKLRNERTGICFHNTQNTFQHYH</sequence>
<reference evidence="2" key="2">
    <citation type="journal article" date="2015" name="Fish Shellfish Immunol.">
        <title>Early steps in the European eel (Anguilla anguilla)-Vibrio vulnificus interaction in the gills: Role of the RtxA13 toxin.</title>
        <authorList>
            <person name="Callol A."/>
            <person name="Pajuelo D."/>
            <person name="Ebbesson L."/>
            <person name="Teles M."/>
            <person name="MacKenzie S."/>
            <person name="Amaro C."/>
        </authorList>
    </citation>
    <scope>NUCLEOTIDE SEQUENCE</scope>
</reference>
<evidence type="ECO:0000256" key="1">
    <source>
        <dbReference type="SAM" id="SignalP"/>
    </source>
</evidence>
<evidence type="ECO:0008006" key="3">
    <source>
        <dbReference type="Google" id="ProtNLM"/>
    </source>
</evidence>
<reference evidence="2" key="1">
    <citation type="submission" date="2014-11" db="EMBL/GenBank/DDBJ databases">
        <authorList>
            <person name="Amaro Gonzalez C."/>
        </authorList>
    </citation>
    <scope>NUCLEOTIDE SEQUENCE</scope>
</reference>
<protein>
    <recommendedName>
        <fullName evidence="3">Secreted protein</fullName>
    </recommendedName>
</protein>
<evidence type="ECO:0000313" key="2">
    <source>
        <dbReference type="EMBL" id="JAH98567.1"/>
    </source>
</evidence>
<feature type="signal peptide" evidence="1">
    <location>
        <begin position="1"/>
        <end position="20"/>
    </location>
</feature>
<organism evidence="2">
    <name type="scientific">Anguilla anguilla</name>
    <name type="common">European freshwater eel</name>
    <name type="synonym">Muraena anguilla</name>
    <dbReference type="NCBI Taxonomy" id="7936"/>
    <lineage>
        <taxon>Eukaryota</taxon>
        <taxon>Metazoa</taxon>
        <taxon>Chordata</taxon>
        <taxon>Craniata</taxon>
        <taxon>Vertebrata</taxon>
        <taxon>Euteleostomi</taxon>
        <taxon>Actinopterygii</taxon>
        <taxon>Neopterygii</taxon>
        <taxon>Teleostei</taxon>
        <taxon>Anguilliformes</taxon>
        <taxon>Anguillidae</taxon>
        <taxon>Anguilla</taxon>
    </lineage>
</organism>
<dbReference type="AlphaFoldDB" id="A0A0E9X746"/>
<dbReference type="EMBL" id="GBXM01010010">
    <property type="protein sequence ID" value="JAH98567.1"/>
    <property type="molecule type" value="Transcribed_RNA"/>
</dbReference>
<feature type="chain" id="PRO_5002434861" description="Secreted protein" evidence="1">
    <location>
        <begin position="21"/>
        <end position="66"/>
    </location>
</feature>